<dbReference type="GO" id="GO:0004674">
    <property type="term" value="F:protein serine/threonine kinase activity"/>
    <property type="evidence" value="ECO:0007669"/>
    <property type="project" value="UniProtKB-KW"/>
</dbReference>
<evidence type="ECO:0000256" key="3">
    <source>
        <dbReference type="ARBA" id="ARBA00022527"/>
    </source>
</evidence>
<keyword evidence="4" id="KW-0808">Transferase</keyword>
<dbReference type="PANTHER" id="PTHR48012">
    <property type="entry name" value="STERILE20-LIKE KINASE, ISOFORM B-RELATED"/>
    <property type="match status" value="1"/>
</dbReference>
<keyword evidence="11" id="KW-0175">Coiled coil</keyword>
<dbReference type="InterPro" id="IPR050629">
    <property type="entry name" value="STE20/SPS1-PAK"/>
</dbReference>
<dbReference type="GO" id="GO:0005737">
    <property type="term" value="C:cytoplasm"/>
    <property type="evidence" value="ECO:0007669"/>
    <property type="project" value="TreeGrafter"/>
</dbReference>
<feature type="compositionally biased region" description="Acidic residues" evidence="12">
    <location>
        <begin position="407"/>
        <end position="418"/>
    </location>
</feature>
<evidence type="ECO:0000259" key="13">
    <source>
        <dbReference type="PROSITE" id="PS50011"/>
    </source>
</evidence>
<dbReference type="InterPro" id="IPR017441">
    <property type="entry name" value="Protein_kinase_ATP_BS"/>
</dbReference>
<dbReference type="InterPro" id="IPR000719">
    <property type="entry name" value="Prot_kinase_dom"/>
</dbReference>
<sequence>MDSSNNTQNPHKLFRHLYLLGSGSYGTVHKSIHIGTSKIYAIKIVNVENDTKEVEREVGILSVCDSPFIVQYFGSYRWGDELWIVLEYCGGGAVSDIISVLQKPLSEEHIATILKSVLQGLKYLHSLDKIHRDIKAGNILLKENGDIKLADFGVSGELTKTISKRCQTVIGTPLWMSPELLQEEKYDGKTDIWSLGITCIEMAHGVPPLHDVNPMRAIFMIPTRPAPKLDDSFSEDFKDFVYQCLQKKPAQRPTASDLLEHPFIKKAKSSAILTSLVDEVNMKLEEAGGREAYFDNITKEANGGEAPVDEDAVSTESSGTDTDSDYDSGTMVRRKDGSDSDSDDSDSDDFDSGTMVLSKSKKQTGTMVLKKGGSKAKSESDSDDSDSDDESNSGTMLIKKGGTVSDNESDDSDSDEENNSGTMLIKDSSRNVKENKIEPLTPKESTSEKSAEAKQFEDLLSSYEECTVVELNKMLETMGKEAEAEIKAIERKYEKKRAALMRILQKKSE</sequence>
<dbReference type="SUPFAM" id="SSF56112">
    <property type="entry name" value="Protein kinase-like (PK-like)"/>
    <property type="match status" value="1"/>
</dbReference>
<evidence type="ECO:0000256" key="6">
    <source>
        <dbReference type="ARBA" id="ARBA00022777"/>
    </source>
</evidence>
<name>A0A7S1KNX2_9EUKA</name>
<keyword evidence="7 10" id="KW-0067">ATP-binding</keyword>
<feature type="region of interest" description="Disordered" evidence="12">
    <location>
        <begin position="300"/>
        <end position="453"/>
    </location>
</feature>
<evidence type="ECO:0000256" key="12">
    <source>
        <dbReference type="SAM" id="MobiDB-lite"/>
    </source>
</evidence>
<keyword evidence="3" id="KW-0723">Serine/threonine-protein kinase</keyword>
<dbReference type="AlphaFoldDB" id="A0A7S1KNX2"/>
<dbReference type="GO" id="GO:0007165">
    <property type="term" value="P:signal transduction"/>
    <property type="evidence" value="ECO:0007669"/>
    <property type="project" value="InterPro"/>
</dbReference>
<proteinExistence type="inferred from homology"/>
<evidence type="ECO:0000256" key="8">
    <source>
        <dbReference type="ARBA" id="ARBA00047899"/>
    </source>
</evidence>
<feature type="domain" description="Protein kinase" evidence="13">
    <location>
        <begin position="14"/>
        <end position="264"/>
    </location>
</feature>
<dbReference type="PROSITE" id="PS50951">
    <property type="entry name" value="SARAH"/>
    <property type="match status" value="1"/>
</dbReference>
<evidence type="ECO:0000313" key="15">
    <source>
        <dbReference type="EMBL" id="CAD9080374.1"/>
    </source>
</evidence>
<comment type="similarity">
    <text evidence="1">Belongs to the protein kinase superfamily. STE Ser/Thr protein kinase family. STE20 subfamily.</text>
</comment>
<protein>
    <recommendedName>
        <fullName evidence="2">non-specific serine/threonine protein kinase</fullName>
        <ecNumber evidence="2">2.7.11.1</ecNumber>
    </recommendedName>
</protein>
<dbReference type="PROSITE" id="PS50011">
    <property type="entry name" value="PROTEIN_KINASE_DOM"/>
    <property type="match status" value="1"/>
</dbReference>
<evidence type="ECO:0000256" key="2">
    <source>
        <dbReference type="ARBA" id="ARBA00012513"/>
    </source>
</evidence>
<feature type="compositionally biased region" description="Acidic residues" evidence="12">
    <location>
        <begin position="339"/>
        <end position="351"/>
    </location>
</feature>
<dbReference type="EMBL" id="HBGD01004374">
    <property type="protein sequence ID" value="CAD9080374.1"/>
    <property type="molecule type" value="Transcribed_RNA"/>
</dbReference>
<feature type="coiled-coil region" evidence="11">
    <location>
        <begin position="472"/>
        <end position="506"/>
    </location>
</feature>
<accession>A0A7S1KNX2</accession>
<keyword evidence="6" id="KW-0418">Kinase</keyword>
<evidence type="ECO:0000256" key="11">
    <source>
        <dbReference type="SAM" id="Coils"/>
    </source>
</evidence>
<feature type="compositionally biased region" description="Acidic residues" evidence="12">
    <location>
        <begin position="381"/>
        <end position="391"/>
    </location>
</feature>
<dbReference type="GO" id="GO:0005524">
    <property type="term" value="F:ATP binding"/>
    <property type="evidence" value="ECO:0007669"/>
    <property type="project" value="UniProtKB-UniRule"/>
</dbReference>
<evidence type="ECO:0000256" key="4">
    <source>
        <dbReference type="ARBA" id="ARBA00022679"/>
    </source>
</evidence>
<feature type="binding site" evidence="10">
    <location>
        <position position="43"/>
    </location>
    <ligand>
        <name>ATP</name>
        <dbReference type="ChEBI" id="CHEBI:30616"/>
    </ligand>
</feature>
<dbReference type="Gene3D" id="1.10.510.10">
    <property type="entry name" value="Transferase(Phosphotransferase) domain 1"/>
    <property type="match status" value="1"/>
</dbReference>
<keyword evidence="5 10" id="KW-0547">Nucleotide-binding</keyword>
<dbReference type="InterPro" id="IPR011009">
    <property type="entry name" value="Kinase-like_dom_sf"/>
</dbReference>
<organism evidence="15">
    <name type="scientific">Percolomonas cosmopolitus</name>
    <dbReference type="NCBI Taxonomy" id="63605"/>
    <lineage>
        <taxon>Eukaryota</taxon>
        <taxon>Discoba</taxon>
        <taxon>Heterolobosea</taxon>
        <taxon>Tetramitia</taxon>
        <taxon>Eutetramitia</taxon>
        <taxon>Percolomonadidae</taxon>
        <taxon>Percolomonas</taxon>
    </lineage>
</organism>
<evidence type="ECO:0000256" key="10">
    <source>
        <dbReference type="PROSITE-ProRule" id="PRU10141"/>
    </source>
</evidence>
<evidence type="ECO:0000256" key="7">
    <source>
        <dbReference type="ARBA" id="ARBA00022840"/>
    </source>
</evidence>
<evidence type="ECO:0000259" key="14">
    <source>
        <dbReference type="PROSITE" id="PS50951"/>
    </source>
</evidence>
<dbReference type="PANTHER" id="PTHR48012:SF10">
    <property type="entry name" value="FI20177P1"/>
    <property type="match status" value="1"/>
</dbReference>
<dbReference type="EC" id="2.7.11.1" evidence="2"/>
<dbReference type="InterPro" id="IPR011524">
    <property type="entry name" value="SARAH_dom"/>
</dbReference>
<comment type="catalytic activity">
    <reaction evidence="9">
        <text>L-seryl-[protein] + ATP = O-phospho-L-seryl-[protein] + ADP + H(+)</text>
        <dbReference type="Rhea" id="RHEA:17989"/>
        <dbReference type="Rhea" id="RHEA-COMP:9863"/>
        <dbReference type="Rhea" id="RHEA-COMP:11604"/>
        <dbReference type="ChEBI" id="CHEBI:15378"/>
        <dbReference type="ChEBI" id="CHEBI:29999"/>
        <dbReference type="ChEBI" id="CHEBI:30616"/>
        <dbReference type="ChEBI" id="CHEBI:83421"/>
        <dbReference type="ChEBI" id="CHEBI:456216"/>
        <dbReference type="EC" id="2.7.11.1"/>
    </reaction>
</comment>
<feature type="compositionally biased region" description="Basic and acidic residues" evidence="12">
    <location>
        <begin position="427"/>
        <end position="437"/>
    </location>
</feature>
<dbReference type="Pfam" id="PF00069">
    <property type="entry name" value="Pkinase"/>
    <property type="match status" value="1"/>
</dbReference>
<dbReference type="PROSITE" id="PS00107">
    <property type="entry name" value="PROTEIN_KINASE_ATP"/>
    <property type="match status" value="1"/>
</dbReference>
<evidence type="ECO:0000256" key="9">
    <source>
        <dbReference type="ARBA" id="ARBA00048679"/>
    </source>
</evidence>
<gene>
    <name evidence="15" type="ORF">PCOS0759_LOCUS3614</name>
</gene>
<evidence type="ECO:0000256" key="5">
    <source>
        <dbReference type="ARBA" id="ARBA00022741"/>
    </source>
</evidence>
<comment type="catalytic activity">
    <reaction evidence="8">
        <text>L-threonyl-[protein] + ATP = O-phospho-L-threonyl-[protein] + ADP + H(+)</text>
        <dbReference type="Rhea" id="RHEA:46608"/>
        <dbReference type="Rhea" id="RHEA-COMP:11060"/>
        <dbReference type="Rhea" id="RHEA-COMP:11605"/>
        <dbReference type="ChEBI" id="CHEBI:15378"/>
        <dbReference type="ChEBI" id="CHEBI:30013"/>
        <dbReference type="ChEBI" id="CHEBI:30616"/>
        <dbReference type="ChEBI" id="CHEBI:61977"/>
        <dbReference type="ChEBI" id="CHEBI:456216"/>
        <dbReference type="EC" id="2.7.11.1"/>
    </reaction>
</comment>
<dbReference type="SMART" id="SM00220">
    <property type="entry name" value="S_TKc"/>
    <property type="match status" value="1"/>
</dbReference>
<evidence type="ECO:0000256" key="1">
    <source>
        <dbReference type="ARBA" id="ARBA00008874"/>
    </source>
</evidence>
<reference evidence="15" key="1">
    <citation type="submission" date="2021-01" db="EMBL/GenBank/DDBJ databases">
        <authorList>
            <person name="Corre E."/>
            <person name="Pelletier E."/>
            <person name="Niang G."/>
            <person name="Scheremetjew M."/>
            <person name="Finn R."/>
            <person name="Kale V."/>
            <person name="Holt S."/>
            <person name="Cochrane G."/>
            <person name="Meng A."/>
            <person name="Brown T."/>
            <person name="Cohen L."/>
        </authorList>
    </citation>
    <scope>NUCLEOTIDE SEQUENCE</scope>
    <source>
        <strain evidence="15">WS</strain>
    </source>
</reference>
<dbReference type="FunFam" id="1.10.510.10:FF:000421">
    <property type="entry name" value="Serine/threonine-protein kinase PAK 6"/>
    <property type="match status" value="1"/>
</dbReference>
<feature type="domain" description="SARAH" evidence="14">
    <location>
        <begin position="460"/>
        <end position="507"/>
    </location>
</feature>